<gene>
    <name evidence="2" type="ORF">LIER_20099</name>
</gene>
<dbReference type="EMBL" id="BAABME010005057">
    <property type="protein sequence ID" value="GAA0164475.1"/>
    <property type="molecule type" value="Genomic_DNA"/>
</dbReference>
<protein>
    <submittedName>
        <fullName evidence="2">Uncharacterized protein</fullName>
    </submittedName>
</protein>
<proteinExistence type="predicted"/>
<evidence type="ECO:0000256" key="1">
    <source>
        <dbReference type="SAM" id="MobiDB-lite"/>
    </source>
</evidence>
<feature type="region of interest" description="Disordered" evidence="1">
    <location>
        <begin position="85"/>
        <end position="117"/>
    </location>
</feature>
<sequence>MLPRKDDELTKKLEGLALPPTQLEKVVSMPLKGFVPPKVEHGTMGPKAYDLLVKAGYDPKEGKALGDFPPKVTGDKWKSVFERLGEPTSNPIKEQSEEEQSSASCFSIEEGNEGIPDRSTFLAGQVLRGPHPWEEMN</sequence>
<evidence type="ECO:0000313" key="2">
    <source>
        <dbReference type="EMBL" id="GAA0164475.1"/>
    </source>
</evidence>
<reference evidence="2 3" key="1">
    <citation type="submission" date="2024-01" db="EMBL/GenBank/DDBJ databases">
        <title>The complete chloroplast genome sequence of Lithospermum erythrorhizon: insights into the phylogenetic relationship among Boraginaceae species and the maternal lineages of purple gromwells.</title>
        <authorList>
            <person name="Okada T."/>
            <person name="Watanabe K."/>
        </authorList>
    </citation>
    <scope>NUCLEOTIDE SEQUENCE [LARGE SCALE GENOMIC DNA]</scope>
</reference>
<evidence type="ECO:0000313" key="3">
    <source>
        <dbReference type="Proteomes" id="UP001454036"/>
    </source>
</evidence>
<name>A0AAV3QLS0_LITER</name>
<keyword evidence="3" id="KW-1185">Reference proteome</keyword>
<comment type="caution">
    <text evidence="2">The sequence shown here is derived from an EMBL/GenBank/DDBJ whole genome shotgun (WGS) entry which is preliminary data.</text>
</comment>
<dbReference type="Proteomes" id="UP001454036">
    <property type="component" value="Unassembled WGS sequence"/>
</dbReference>
<dbReference type="AlphaFoldDB" id="A0AAV3QLS0"/>
<accession>A0AAV3QLS0</accession>
<organism evidence="2 3">
    <name type="scientific">Lithospermum erythrorhizon</name>
    <name type="common">Purple gromwell</name>
    <name type="synonym">Lithospermum officinale var. erythrorhizon</name>
    <dbReference type="NCBI Taxonomy" id="34254"/>
    <lineage>
        <taxon>Eukaryota</taxon>
        <taxon>Viridiplantae</taxon>
        <taxon>Streptophyta</taxon>
        <taxon>Embryophyta</taxon>
        <taxon>Tracheophyta</taxon>
        <taxon>Spermatophyta</taxon>
        <taxon>Magnoliopsida</taxon>
        <taxon>eudicotyledons</taxon>
        <taxon>Gunneridae</taxon>
        <taxon>Pentapetalae</taxon>
        <taxon>asterids</taxon>
        <taxon>lamiids</taxon>
        <taxon>Boraginales</taxon>
        <taxon>Boraginaceae</taxon>
        <taxon>Boraginoideae</taxon>
        <taxon>Lithospermeae</taxon>
        <taxon>Lithospermum</taxon>
    </lineage>
</organism>